<keyword evidence="3" id="KW-1185">Reference proteome</keyword>
<name>A0AAD5MBG6_PARTN</name>
<dbReference type="AlphaFoldDB" id="A0AAD5MBG6"/>
<evidence type="ECO:0000313" key="3">
    <source>
        <dbReference type="Proteomes" id="UP001196413"/>
    </source>
</evidence>
<dbReference type="Proteomes" id="UP001196413">
    <property type="component" value="Unassembled WGS sequence"/>
</dbReference>
<accession>A0AAD5MBG6</accession>
<comment type="caution">
    <text evidence="2">The sequence shown here is derived from an EMBL/GenBank/DDBJ whole genome shotgun (WGS) entry which is preliminary data.</text>
</comment>
<sequence>MYNSSPVDHLRSRRRDSDTAASGEQVQEVAEISEPNKATNIEQAKNVILEDKFPCFHPAPATANCPPHSAPISTFCTGLHT</sequence>
<feature type="region of interest" description="Disordered" evidence="1">
    <location>
        <begin position="1"/>
        <end position="37"/>
    </location>
</feature>
<gene>
    <name evidence="2" type="ORF">KIN20_013016</name>
</gene>
<organism evidence="2 3">
    <name type="scientific">Parelaphostrongylus tenuis</name>
    <name type="common">Meningeal worm</name>
    <dbReference type="NCBI Taxonomy" id="148309"/>
    <lineage>
        <taxon>Eukaryota</taxon>
        <taxon>Metazoa</taxon>
        <taxon>Ecdysozoa</taxon>
        <taxon>Nematoda</taxon>
        <taxon>Chromadorea</taxon>
        <taxon>Rhabditida</taxon>
        <taxon>Rhabditina</taxon>
        <taxon>Rhabditomorpha</taxon>
        <taxon>Strongyloidea</taxon>
        <taxon>Metastrongylidae</taxon>
        <taxon>Parelaphostrongylus</taxon>
    </lineage>
</organism>
<reference evidence="2" key="1">
    <citation type="submission" date="2021-06" db="EMBL/GenBank/DDBJ databases">
        <title>Parelaphostrongylus tenuis whole genome reference sequence.</title>
        <authorList>
            <person name="Garwood T.J."/>
            <person name="Larsen P.A."/>
            <person name="Fountain-Jones N.M."/>
            <person name="Garbe J.R."/>
            <person name="Macchietto M.G."/>
            <person name="Kania S.A."/>
            <person name="Gerhold R.W."/>
            <person name="Richards J.E."/>
            <person name="Wolf T.M."/>
        </authorList>
    </citation>
    <scope>NUCLEOTIDE SEQUENCE</scope>
    <source>
        <strain evidence="2">MNPRO001-30</strain>
        <tissue evidence="2">Meninges</tissue>
    </source>
</reference>
<dbReference type="EMBL" id="JAHQIW010002508">
    <property type="protein sequence ID" value="KAJ1355562.1"/>
    <property type="molecule type" value="Genomic_DNA"/>
</dbReference>
<proteinExistence type="predicted"/>
<evidence type="ECO:0000256" key="1">
    <source>
        <dbReference type="SAM" id="MobiDB-lite"/>
    </source>
</evidence>
<evidence type="ECO:0000313" key="2">
    <source>
        <dbReference type="EMBL" id="KAJ1355562.1"/>
    </source>
</evidence>
<protein>
    <submittedName>
        <fullName evidence="2">Uncharacterized protein</fullName>
    </submittedName>
</protein>